<dbReference type="Proteomes" id="UP000805193">
    <property type="component" value="Unassembled WGS sequence"/>
</dbReference>
<dbReference type="EMBL" id="JABSTQ010010193">
    <property type="protein sequence ID" value="KAG0422698.1"/>
    <property type="molecule type" value="Genomic_DNA"/>
</dbReference>
<gene>
    <name evidence="1" type="ORF">HPB47_001497</name>
</gene>
<sequence>MNPELKRRPLDRIKQLGLRPYEDTPRRPENFHAECTEASEVLVIASTVPLTAVLFQHEAEHLQHTQSTGYRATERALCSEDMLQALCNALGFCATSRGSAFHGPVASLEILHGGDDILSSASFTIWDQVHEGVALQAHERRALRPRVQACTSIGASLRCAASGERERFGVRGGSLRRPSIATSPPRRAGRNFPKETRATGSQDGVGALAKLDVVVTMTETRGEVQAGETEVVEALALKENQTSPTRTDNASREIF</sequence>
<evidence type="ECO:0000313" key="2">
    <source>
        <dbReference type="Proteomes" id="UP000805193"/>
    </source>
</evidence>
<protein>
    <submittedName>
        <fullName evidence="1">Uncharacterized protein</fullName>
    </submittedName>
</protein>
<name>A0AC60PP73_IXOPE</name>
<organism evidence="1 2">
    <name type="scientific">Ixodes persulcatus</name>
    <name type="common">Taiga tick</name>
    <dbReference type="NCBI Taxonomy" id="34615"/>
    <lineage>
        <taxon>Eukaryota</taxon>
        <taxon>Metazoa</taxon>
        <taxon>Ecdysozoa</taxon>
        <taxon>Arthropoda</taxon>
        <taxon>Chelicerata</taxon>
        <taxon>Arachnida</taxon>
        <taxon>Acari</taxon>
        <taxon>Parasitiformes</taxon>
        <taxon>Ixodida</taxon>
        <taxon>Ixodoidea</taxon>
        <taxon>Ixodidae</taxon>
        <taxon>Ixodinae</taxon>
        <taxon>Ixodes</taxon>
    </lineage>
</organism>
<evidence type="ECO:0000313" key="1">
    <source>
        <dbReference type="EMBL" id="KAG0422698.1"/>
    </source>
</evidence>
<proteinExistence type="predicted"/>
<comment type="caution">
    <text evidence="1">The sequence shown here is derived from an EMBL/GenBank/DDBJ whole genome shotgun (WGS) entry which is preliminary data.</text>
</comment>
<keyword evidence="2" id="KW-1185">Reference proteome</keyword>
<reference evidence="1 2" key="1">
    <citation type="journal article" date="2020" name="Cell">
        <title>Large-Scale Comparative Analyses of Tick Genomes Elucidate Their Genetic Diversity and Vector Capacities.</title>
        <authorList>
            <consortium name="Tick Genome and Microbiome Consortium (TIGMIC)"/>
            <person name="Jia N."/>
            <person name="Wang J."/>
            <person name="Shi W."/>
            <person name="Du L."/>
            <person name="Sun Y."/>
            <person name="Zhan W."/>
            <person name="Jiang J.F."/>
            <person name="Wang Q."/>
            <person name="Zhang B."/>
            <person name="Ji P."/>
            <person name="Bell-Sakyi L."/>
            <person name="Cui X.M."/>
            <person name="Yuan T.T."/>
            <person name="Jiang B.G."/>
            <person name="Yang W.F."/>
            <person name="Lam T.T."/>
            <person name="Chang Q.C."/>
            <person name="Ding S.J."/>
            <person name="Wang X.J."/>
            <person name="Zhu J.G."/>
            <person name="Ruan X.D."/>
            <person name="Zhao L."/>
            <person name="Wei J.T."/>
            <person name="Ye R.Z."/>
            <person name="Que T.C."/>
            <person name="Du C.H."/>
            <person name="Zhou Y.H."/>
            <person name="Cheng J.X."/>
            <person name="Dai P.F."/>
            <person name="Guo W.B."/>
            <person name="Han X.H."/>
            <person name="Huang E.J."/>
            <person name="Li L.F."/>
            <person name="Wei W."/>
            <person name="Gao Y.C."/>
            <person name="Liu J.Z."/>
            <person name="Shao H.Z."/>
            <person name="Wang X."/>
            <person name="Wang C.C."/>
            <person name="Yang T.C."/>
            <person name="Huo Q.B."/>
            <person name="Li W."/>
            <person name="Chen H.Y."/>
            <person name="Chen S.E."/>
            <person name="Zhou L.G."/>
            <person name="Ni X.B."/>
            <person name="Tian J.H."/>
            <person name="Sheng Y."/>
            <person name="Liu T."/>
            <person name="Pan Y.S."/>
            <person name="Xia L.Y."/>
            <person name="Li J."/>
            <person name="Zhao F."/>
            <person name="Cao W.C."/>
        </authorList>
    </citation>
    <scope>NUCLEOTIDE SEQUENCE [LARGE SCALE GENOMIC DNA]</scope>
    <source>
        <strain evidence="1">Iper-2018</strain>
    </source>
</reference>
<accession>A0AC60PP73</accession>